<reference evidence="1 2" key="1">
    <citation type="submission" date="2023-03" db="EMBL/GenBank/DDBJ databases">
        <title>Genome insight into feeding habits of ladybird beetles.</title>
        <authorList>
            <person name="Li H.-S."/>
            <person name="Huang Y.-H."/>
            <person name="Pang H."/>
        </authorList>
    </citation>
    <scope>NUCLEOTIDE SEQUENCE [LARGE SCALE GENOMIC DNA]</scope>
    <source>
        <strain evidence="1">SYSU_2023b</strain>
        <tissue evidence="1">Whole body</tissue>
    </source>
</reference>
<proteinExistence type="predicted"/>
<protein>
    <submittedName>
        <fullName evidence="1">Uncharacterized protein</fullName>
    </submittedName>
</protein>
<dbReference type="Proteomes" id="UP001431783">
    <property type="component" value="Unassembled WGS sequence"/>
</dbReference>
<accession>A0AAW1U965</accession>
<dbReference type="EMBL" id="JARQZJ010000061">
    <property type="protein sequence ID" value="KAK9879100.1"/>
    <property type="molecule type" value="Genomic_DNA"/>
</dbReference>
<evidence type="ECO:0000313" key="1">
    <source>
        <dbReference type="EMBL" id="KAK9879100.1"/>
    </source>
</evidence>
<evidence type="ECO:0000313" key="2">
    <source>
        <dbReference type="Proteomes" id="UP001431783"/>
    </source>
</evidence>
<comment type="caution">
    <text evidence="1">The sequence shown here is derived from an EMBL/GenBank/DDBJ whole genome shotgun (WGS) entry which is preliminary data.</text>
</comment>
<sequence length="122" mass="13995">MYSYFCTERNSTKTPDLMNKERNLISQNTKRAIPSATAVLAEYDSRRLAAELINLARPKWPARRHLTEQMPVVPSTKIELAADRERLCAGVHFSRSPTDKFVRRYVIVGTCIRICHNDVGFL</sequence>
<keyword evidence="2" id="KW-1185">Reference proteome</keyword>
<gene>
    <name evidence="1" type="ORF">WA026_003940</name>
</gene>
<dbReference type="AlphaFoldDB" id="A0AAW1U965"/>
<organism evidence="1 2">
    <name type="scientific">Henosepilachna vigintioctopunctata</name>
    <dbReference type="NCBI Taxonomy" id="420089"/>
    <lineage>
        <taxon>Eukaryota</taxon>
        <taxon>Metazoa</taxon>
        <taxon>Ecdysozoa</taxon>
        <taxon>Arthropoda</taxon>
        <taxon>Hexapoda</taxon>
        <taxon>Insecta</taxon>
        <taxon>Pterygota</taxon>
        <taxon>Neoptera</taxon>
        <taxon>Endopterygota</taxon>
        <taxon>Coleoptera</taxon>
        <taxon>Polyphaga</taxon>
        <taxon>Cucujiformia</taxon>
        <taxon>Coccinelloidea</taxon>
        <taxon>Coccinellidae</taxon>
        <taxon>Epilachninae</taxon>
        <taxon>Epilachnini</taxon>
        <taxon>Henosepilachna</taxon>
    </lineage>
</organism>
<name>A0AAW1U965_9CUCU</name>